<accession>X1DVR4</accession>
<feature type="non-terminal residue" evidence="1">
    <location>
        <position position="1"/>
    </location>
</feature>
<gene>
    <name evidence="1" type="ORF">S01H4_51941</name>
</gene>
<protein>
    <recommendedName>
        <fullName evidence="2">SMP-30/Gluconolactonase/LRE-like region domain-containing protein</fullName>
    </recommendedName>
</protein>
<dbReference type="EMBL" id="BART01029631">
    <property type="protein sequence ID" value="GAH09019.1"/>
    <property type="molecule type" value="Genomic_DNA"/>
</dbReference>
<sequence>SGGDDDLGGVASYSECITFDELDIECAIPLIVAAHAVVGQRDANCPAVMYGTSGVSGDFDKIYEIDVSTLTANMLFNTYPLNTTINGPNGNAYDPDNERLYYSKYTSSDSLYFYDFLNPANNFAGPLLGGQVASGGWYNGKFYYIPQSSGELYETSFNADGTIDNNTLLWDTGINFGAFGDIAITQDGLIYGSSNMSPARFWSIDLMNGYQYTEISVMPHMQLAFGSDGLLYGHDAGEGNFYWIDPLNGVRSLIGPVNGLKFTDLAS</sequence>
<evidence type="ECO:0000313" key="1">
    <source>
        <dbReference type="EMBL" id="GAH09019.1"/>
    </source>
</evidence>
<name>X1DVR4_9ZZZZ</name>
<feature type="non-terminal residue" evidence="1">
    <location>
        <position position="267"/>
    </location>
</feature>
<comment type="caution">
    <text evidence="1">The sequence shown here is derived from an EMBL/GenBank/DDBJ whole genome shotgun (WGS) entry which is preliminary data.</text>
</comment>
<dbReference type="SUPFAM" id="SSF63825">
    <property type="entry name" value="YWTD domain"/>
    <property type="match status" value="1"/>
</dbReference>
<dbReference type="AlphaFoldDB" id="X1DVR4"/>
<organism evidence="1">
    <name type="scientific">marine sediment metagenome</name>
    <dbReference type="NCBI Taxonomy" id="412755"/>
    <lineage>
        <taxon>unclassified sequences</taxon>
        <taxon>metagenomes</taxon>
        <taxon>ecological metagenomes</taxon>
    </lineage>
</organism>
<proteinExistence type="predicted"/>
<evidence type="ECO:0008006" key="2">
    <source>
        <dbReference type="Google" id="ProtNLM"/>
    </source>
</evidence>
<reference evidence="1" key="1">
    <citation type="journal article" date="2014" name="Front. Microbiol.">
        <title>High frequency of phylogenetically diverse reductive dehalogenase-homologous genes in deep subseafloor sedimentary metagenomes.</title>
        <authorList>
            <person name="Kawai M."/>
            <person name="Futagami T."/>
            <person name="Toyoda A."/>
            <person name="Takaki Y."/>
            <person name="Nishi S."/>
            <person name="Hori S."/>
            <person name="Arai W."/>
            <person name="Tsubouchi T."/>
            <person name="Morono Y."/>
            <person name="Uchiyama I."/>
            <person name="Ito T."/>
            <person name="Fujiyama A."/>
            <person name="Inagaki F."/>
            <person name="Takami H."/>
        </authorList>
    </citation>
    <scope>NUCLEOTIDE SEQUENCE</scope>
    <source>
        <strain evidence="1">Expedition CK06-06</strain>
    </source>
</reference>